<accession>A0AAV5V5E4</accession>
<comment type="caution">
    <text evidence="1">The sequence shown here is derived from an EMBL/GenBank/DDBJ whole genome shotgun (WGS) entry which is preliminary data.</text>
</comment>
<name>A0AAV5V5E4_9BILA</name>
<reference evidence="1" key="1">
    <citation type="submission" date="2023-10" db="EMBL/GenBank/DDBJ databases">
        <title>Genome assembly of Pristionchus species.</title>
        <authorList>
            <person name="Yoshida K."/>
            <person name="Sommer R.J."/>
        </authorList>
    </citation>
    <scope>NUCLEOTIDE SEQUENCE</scope>
    <source>
        <strain evidence="1">RS5133</strain>
    </source>
</reference>
<organism evidence="1 2">
    <name type="scientific">Pristionchus fissidentatus</name>
    <dbReference type="NCBI Taxonomy" id="1538716"/>
    <lineage>
        <taxon>Eukaryota</taxon>
        <taxon>Metazoa</taxon>
        <taxon>Ecdysozoa</taxon>
        <taxon>Nematoda</taxon>
        <taxon>Chromadorea</taxon>
        <taxon>Rhabditida</taxon>
        <taxon>Rhabditina</taxon>
        <taxon>Diplogasteromorpha</taxon>
        <taxon>Diplogasteroidea</taxon>
        <taxon>Neodiplogasteridae</taxon>
        <taxon>Pristionchus</taxon>
    </lineage>
</organism>
<proteinExistence type="predicted"/>
<feature type="non-terminal residue" evidence="1">
    <location>
        <position position="83"/>
    </location>
</feature>
<gene>
    <name evidence="1" type="ORF">PFISCL1PPCAC_4809</name>
</gene>
<evidence type="ECO:0000313" key="2">
    <source>
        <dbReference type="Proteomes" id="UP001432322"/>
    </source>
</evidence>
<dbReference type="Proteomes" id="UP001432322">
    <property type="component" value="Unassembled WGS sequence"/>
</dbReference>
<dbReference type="AlphaFoldDB" id="A0AAV5V5E4"/>
<evidence type="ECO:0000313" key="1">
    <source>
        <dbReference type="EMBL" id="GMT13512.1"/>
    </source>
</evidence>
<dbReference type="EMBL" id="BTSY01000002">
    <property type="protein sequence ID" value="GMT13512.1"/>
    <property type="molecule type" value="Genomic_DNA"/>
</dbReference>
<protein>
    <submittedName>
        <fullName evidence="1">Uncharacterized protein</fullName>
    </submittedName>
</protein>
<feature type="non-terminal residue" evidence="1">
    <location>
        <position position="1"/>
    </location>
</feature>
<sequence>TRYIFRHNPKDSRDAIFEEIQKIAKDFNHKVIQLYFAILELYRRGRSRYWIIVENLSNYEKEIIKQCFPRCLKNFYATDPYTH</sequence>
<keyword evidence="2" id="KW-1185">Reference proteome</keyword>